<comment type="subcellular location">
    <subcellularLocation>
        <location evidence="1">Endomembrane system</location>
        <topology evidence="1">Multi-pass membrane protein</topology>
    </subcellularLocation>
</comment>
<evidence type="ECO:0000313" key="7">
    <source>
        <dbReference type="EMBL" id="KXJ86547.1"/>
    </source>
</evidence>
<sequence length="286" mass="31753">MSRKPASSYWVVPIVAGLIWLATLLALLLYWLVDTSSTYYPSMSPRQTIAFISDVGASTLKPLFVVGCVLTTLLLGVTLYLDAHLRRRRWRPFPSGQRHWRKLLLRTYDGSRTQRVLSRLTLASAGLGAAGLCLLSGFDTARYEALHRVFLLVFIVGYLASAICICWQYQRLGKQYRIEQPSLRLSFYMKLAFVLVEFVLAVAFVALLFYGRHDAAAVLEWILALVFALYVMSFAIDLYPAAYRGGADPEPDRDASCGAAEGRTTTDVAAHLEGGEEKNQPAGEGS</sequence>
<dbReference type="AlphaFoldDB" id="A0A136INN5"/>
<proteinExistence type="predicted"/>
<dbReference type="STRING" id="196109.A0A136INN5"/>
<accession>A0A136INN5</accession>
<name>A0A136INN5_9PEZI</name>
<feature type="transmembrane region" description="Helical" evidence="5">
    <location>
        <begin position="216"/>
        <end position="236"/>
    </location>
</feature>
<dbReference type="GO" id="GO:0005886">
    <property type="term" value="C:plasma membrane"/>
    <property type="evidence" value="ECO:0007669"/>
    <property type="project" value="TreeGrafter"/>
</dbReference>
<dbReference type="FunCoup" id="A0A136INN5">
    <property type="interactions" value="55"/>
</dbReference>
<dbReference type="InParanoid" id="A0A136INN5"/>
<keyword evidence="4 5" id="KW-0472">Membrane</keyword>
<dbReference type="InterPro" id="IPR019402">
    <property type="entry name" value="CWH43_N"/>
</dbReference>
<dbReference type="PANTHER" id="PTHR21324:SF2">
    <property type="entry name" value="EG:22E5.9 PROTEIN"/>
    <property type="match status" value="1"/>
</dbReference>
<protein>
    <submittedName>
        <fullName evidence="7">Frag1/DRAM/Sfk1</fullName>
    </submittedName>
</protein>
<keyword evidence="8" id="KW-1185">Reference proteome</keyword>
<reference evidence="8" key="1">
    <citation type="submission" date="2016-02" db="EMBL/GenBank/DDBJ databases">
        <title>Draft genome sequence of Microdochium bolleyi, a fungal endophyte of beachgrass.</title>
        <authorList>
            <consortium name="DOE Joint Genome Institute"/>
            <person name="David A.S."/>
            <person name="May G."/>
            <person name="Haridas S."/>
            <person name="Lim J."/>
            <person name="Wang M."/>
            <person name="Labutti K."/>
            <person name="Lipzen A."/>
            <person name="Barry K."/>
            <person name="Grigoriev I.V."/>
        </authorList>
    </citation>
    <scope>NUCLEOTIDE SEQUENCE [LARGE SCALE GENOMIC DNA]</scope>
    <source>
        <strain evidence="8">J235TASD1</strain>
    </source>
</reference>
<evidence type="ECO:0000313" key="8">
    <source>
        <dbReference type="Proteomes" id="UP000070501"/>
    </source>
</evidence>
<evidence type="ECO:0000256" key="4">
    <source>
        <dbReference type="ARBA" id="ARBA00023136"/>
    </source>
</evidence>
<evidence type="ECO:0000256" key="2">
    <source>
        <dbReference type="ARBA" id="ARBA00022692"/>
    </source>
</evidence>
<gene>
    <name evidence="7" type="ORF">Micbo1qcDRAFT_236867</name>
</gene>
<dbReference type="OrthoDB" id="10032492at2759"/>
<evidence type="ECO:0000256" key="1">
    <source>
        <dbReference type="ARBA" id="ARBA00004127"/>
    </source>
</evidence>
<keyword evidence="2 5" id="KW-0812">Transmembrane</keyword>
<evidence type="ECO:0000256" key="5">
    <source>
        <dbReference type="SAM" id="Phobius"/>
    </source>
</evidence>
<dbReference type="GO" id="GO:0012505">
    <property type="term" value="C:endomembrane system"/>
    <property type="evidence" value="ECO:0007669"/>
    <property type="project" value="UniProtKB-SubCell"/>
</dbReference>
<feature type="transmembrane region" description="Helical" evidence="5">
    <location>
        <begin position="116"/>
        <end position="137"/>
    </location>
</feature>
<feature type="transmembrane region" description="Helical" evidence="5">
    <location>
        <begin position="9"/>
        <end position="33"/>
    </location>
</feature>
<dbReference type="Pfam" id="PF10277">
    <property type="entry name" value="Frag1"/>
    <property type="match status" value="1"/>
</dbReference>
<organism evidence="7 8">
    <name type="scientific">Microdochium bolleyi</name>
    <dbReference type="NCBI Taxonomy" id="196109"/>
    <lineage>
        <taxon>Eukaryota</taxon>
        <taxon>Fungi</taxon>
        <taxon>Dikarya</taxon>
        <taxon>Ascomycota</taxon>
        <taxon>Pezizomycotina</taxon>
        <taxon>Sordariomycetes</taxon>
        <taxon>Xylariomycetidae</taxon>
        <taxon>Xylariales</taxon>
        <taxon>Microdochiaceae</taxon>
        <taxon>Microdochium</taxon>
    </lineage>
</organism>
<evidence type="ECO:0000259" key="6">
    <source>
        <dbReference type="Pfam" id="PF10277"/>
    </source>
</evidence>
<dbReference type="InterPro" id="IPR050911">
    <property type="entry name" value="DRAM/TMEM150_Autophagy_Mod"/>
</dbReference>
<dbReference type="Proteomes" id="UP000070501">
    <property type="component" value="Unassembled WGS sequence"/>
</dbReference>
<evidence type="ECO:0000256" key="3">
    <source>
        <dbReference type="ARBA" id="ARBA00022989"/>
    </source>
</evidence>
<keyword evidence="3 5" id="KW-1133">Transmembrane helix</keyword>
<feature type="transmembrane region" description="Helical" evidence="5">
    <location>
        <begin position="187"/>
        <end position="210"/>
    </location>
</feature>
<feature type="transmembrane region" description="Helical" evidence="5">
    <location>
        <begin position="149"/>
        <end position="167"/>
    </location>
</feature>
<dbReference type="PANTHER" id="PTHR21324">
    <property type="entry name" value="FASTING-INDUCIBLE INTEGRAL MEMBRANE PROTEIN TM6P1-RELATED"/>
    <property type="match status" value="1"/>
</dbReference>
<dbReference type="EMBL" id="KQ964267">
    <property type="protein sequence ID" value="KXJ86547.1"/>
    <property type="molecule type" value="Genomic_DNA"/>
</dbReference>
<feature type="transmembrane region" description="Helical" evidence="5">
    <location>
        <begin position="63"/>
        <end position="81"/>
    </location>
</feature>
<feature type="domain" description="CWH43-like N-terminal" evidence="6">
    <location>
        <begin position="9"/>
        <end position="240"/>
    </location>
</feature>